<dbReference type="InterPro" id="IPR046675">
    <property type="entry name" value="DUF6545"/>
</dbReference>
<gene>
    <name evidence="3" type="ORF">G3I53_10910</name>
</gene>
<feature type="transmembrane region" description="Helical" evidence="1">
    <location>
        <begin position="109"/>
        <end position="129"/>
    </location>
</feature>
<sequence length="394" mass="44132">MTSFHVPYAVPTVLLALAFFLKLPTFVRAWRDPEIRATTLLLFWATAALVVIIPVNIQRLNEMTGIPNFAAPWAYSFLTASCATGLTMIMRWREEPSGRRRRRLRRIHAAYAATIVALWVTFALADVPRTRIYDLDTYYATTPWMREHILLYLLAHLTSCLTAAYMLWKWFKEVGNPWLKTGIVFLQAGFALGLVFDVAKLTAVAARWCGVDWDWLSTKAAPPFALMEAVLAAIGFIVPQAGPALKRWGRDQSEYLRLRALSRAVRVLAPAAPARFGLWVPLDLRVLQRQQRIHDALRLLAPYFDAGLYRAVYAEAARTRPEAKARATAGAVALREAIDAYRDGTPARTTGQPSRVSSAVTDHLGAISVALHRPRSLDSIRRRVTTTESPKAHA</sequence>
<feature type="transmembrane region" description="Helical" evidence="1">
    <location>
        <begin position="149"/>
        <end position="171"/>
    </location>
</feature>
<keyword evidence="1" id="KW-0472">Membrane</keyword>
<dbReference type="NCBIfam" id="NF042915">
    <property type="entry name" value="MAB_1171c_fam"/>
    <property type="match status" value="1"/>
</dbReference>
<dbReference type="EMBL" id="JAAGMD010000298">
    <property type="protein sequence ID" value="NEA86541.1"/>
    <property type="molecule type" value="Genomic_DNA"/>
</dbReference>
<evidence type="ECO:0000259" key="2">
    <source>
        <dbReference type="Pfam" id="PF20182"/>
    </source>
</evidence>
<feature type="transmembrane region" description="Helical" evidence="1">
    <location>
        <begin position="183"/>
        <end position="208"/>
    </location>
</feature>
<keyword evidence="1" id="KW-0812">Transmembrane</keyword>
<feature type="transmembrane region" description="Helical" evidence="1">
    <location>
        <begin position="69"/>
        <end position="89"/>
    </location>
</feature>
<dbReference type="AlphaFoldDB" id="A0A6G3QT50"/>
<evidence type="ECO:0000313" key="3">
    <source>
        <dbReference type="EMBL" id="NEA86541.1"/>
    </source>
</evidence>
<dbReference type="RefSeq" id="WP_164333195.1">
    <property type="nucleotide sequence ID" value="NZ_JAAGMD010000298.1"/>
</dbReference>
<reference evidence="3" key="1">
    <citation type="submission" date="2020-01" db="EMBL/GenBank/DDBJ databases">
        <title>Insect and environment-associated Actinomycetes.</title>
        <authorList>
            <person name="Currrie C."/>
            <person name="Chevrette M."/>
            <person name="Carlson C."/>
            <person name="Stubbendieck R."/>
            <person name="Wendt-Pienkowski E."/>
        </authorList>
    </citation>
    <scope>NUCLEOTIDE SEQUENCE</scope>
    <source>
        <strain evidence="3">SID14436</strain>
    </source>
</reference>
<proteinExistence type="predicted"/>
<feature type="transmembrane region" description="Helical" evidence="1">
    <location>
        <begin position="220"/>
        <end position="238"/>
    </location>
</feature>
<feature type="domain" description="DUF6545" evidence="2">
    <location>
        <begin position="247"/>
        <end position="368"/>
    </location>
</feature>
<protein>
    <recommendedName>
        <fullName evidence="2">DUF6545 domain-containing protein</fullName>
    </recommendedName>
</protein>
<dbReference type="InterPro" id="IPR050039">
    <property type="entry name" value="MAB_1171c-like"/>
</dbReference>
<feature type="transmembrane region" description="Helical" evidence="1">
    <location>
        <begin position="39"/>
        <end position="57"/>
    </location>
</feature>
<organism evidence="3">
    <name type="scientific">Streptomyces sp. SID14436</name>
    <dbReference type="NCBI Taxonomy" id="2706070"/>
    <lineage>
        <taxon>Bacteria</taxon>
        <taxon>Bacillati</taxon>
        <taxon>Actinomycetota</taxon>
        <taxon>Actinomycetes</taxon>
        <taxon>Kitasatosporales</taxon>
        <taxon>Streptomycetaceae</taxon>
        <taxon>Streptomyces</taxon>
    </lineage>
</organism>
<comment type="caution">
    <text evidence="3">The sequence shown here is derived from an EMBL/GenBank/DDBJ whole genome shotgun (WGS) entry which is preliminary data.</text>
</comment>
<evidence type="ECO:0000256" key="1">
    <source>
        <dbReference type="SAM" id="Phobius"/>
    </source>
</evidence>
<feature type="transmembrane region" description="Helical" evidence="1">
    <location>
        <begin position="6"/>
        <end position="27"/>
    </location>
</feature>
<keyword evidence="1" id="KW-1133">Transmembrane helix</keyword>
<name>A0A6G3QT50_9ACTN</name>
<accession>A0A6G3QT50</accession>
<dbReference type="Pfam" id="PF20182">
    <property type="entry name" value="DUF6545"/>
    <property type="match status" value="1"/>
</dbReference>